<protein>
    <submittedName>
        <fullName evidence="2">Uncharacterized protein</fullName>
    </submittedName>
</protein>
<proteinExistence type="predicted"/>
<reference evidence="2 3" key="1">
    <citation type="submission" date="2019-06" db="EMBL/GenBank/DDBJ databases">
        <title>An operon consisting of a P-type ATPase gene and a transcriptional regular gene given the different cadmium resistance in Bacillus vietamensis 151-6 and Bacillus marisflavi 151-25.</title>
        <authorList>
            <person name="Yu X."/>
        </authorList>
    </citation>
    <scope>NUCLEOTIDE SEQUENCE [LARGE SCALE GENOMIC DNA]</scope>
    <source>
        <strain evidence="2 3">151-6</strain>
        <plasmid evidence="2 3">p6</plasmid>
    </source>
</reference>
<keyword evidence="2" id="KW-0614">Plasmid</keyword>
<gene>
    <name evidence="2" type="ORF">FHE72_23585</name>
</gene>
<name>A0A6I6UXL9_9BACI</name>
<dbReference type="EMBL" id="CP047395">
    <property type="protein sequence ID" value="QHE63976.1"/>
    <property type="molecule type" value="Genomic_DNA"/>
</dbReference>
<sequence length="69" mass="8234">MKIKLELSKWVAQQKKQGQKKTTPRAQPQKKKKRVRKEDNLSFRDIENLMGSNRATYGRRHGRVVSKRR</sequence>
<dbReference type="RefSeq" id="WP_159363399.1">
    <property type="nucleotide sequence ID" value="NZ_CP047395.1"/>
</dbReference>
<accession>A0A6I6UXL9</accession>
<dbReference type="AlphaFoldDB" id="A0A6I6UXL9"/>
<evidence type="ECO:0000313" key="2">
    <source>
        <dbReference type="EMBL" id="QHE63976.1"/>
    </source>
</evidence>
<organism evidence="2 3">
    <name type="scientific">Rossellomorea vietnamensis</name>
    <dbReference type="NCBI Taxonomy" id="218284"/>
    <lineage>
        <taxon>Bacteria</taxon>
        <taxon>Bacillati</taxon>
        <taxon>Bacillota</taxon>
        <taxon>Bacilli</taxon>
        <taxon>Bacillales</taxon>
        <taxon>Bacillaceae</taxon>
        <taxon>Rossellomorea</taxon>
    </lineage>
</organism>
<evidence type="ECO:0000313" key="3">
    <source>
        <dbReference type="Proteomes" id="UP000465062"/>
    </source>
</evidence>
<feature type="region of interest" description="Disordered" evidence="1">
    <location>
        <begin position="1"/>
        <end position="40"/>
    </location>
</feature>
<dbReference type="Proteomes" id="UP000465062">
    <property type="component" value="Plasmid p6"/>
</dbReference>
<feature type="compositionally biased region" description="Basic residues" evidence="1">
    <location>
        <begin position="17"/>
        <end position="35"/>
    </location>
</feature>
<geneLocation type="plasmid" evidence="2 3">
    <name>p6</name>
</geneLocation>
<evidence type="ECO:0000256" key="1">
    <source>
        <dbReference type="SAM" id="MobiDB-lite"/>
    </source>
</evidence>
<dbReference type="KEGG" id="bvq:FHE72_23585"/>